<feature type="compositionally biased region" description="Low complexity" evidence="1">
    <location>
        <begin position="53"/>
        <end position="78"/>
    </location>
</feature>
<sequence>MPGPAPMNPLQASECRAARSPRSEPAPSAQRQAAERRVARCAGALQHHGAGPGLRPRSSPSHPPSSASRSLPRPPCAASRDCCPELLRSLRLATLMEQQWTIVYEYLCMGYLCHVTNSLHAESWKSLLCR</sequence>
<reference evidence="2" key="1">
    <citation type="journal article" date="2018" name="Biotechnol. Bioeng.">
        <title>A reference genome of the Chinese hamster based on a hybrid assembly strategy.</title>
        <authorList>
            <person name="Rupp O."/>
            <person name="MacDonald M.L."/>
            <person name="Li S."/>
            <person name="Dhiman H."/>
            <person name="Polson S."/>
            <person name="Griep S."/>
            <person name="Heffner K."/>
            <person name="Hernandez I."/>
            <person name="Brinkrolf K."/>
            <person name="Jadhav V."/>
            <person name="Samoudi M."/>
            <person name="Hao H."/>
            <person name="Kingham B."/>
            <person name="Goesmann A."/>
            <person name="Betenbaugh M.J."/>
            <person name="Lewis N.E."/>
            <person name="Borth N."/>
            <person name="Lee K.H."/>
        </authorList>
    </citation>
    <scope>NUCLEOTIDE SEQUENCE [LARGE SCALE GENOMIC DNA]</scope>
    <source>
        <strain evidence="2">17A/GY</strain>
    </source>
</reference>
<dbReference type="AlphaFoldDB" id="A0A9J7JYJ9"/>
<dbReference type="RefSeq" id="XP_035301035.1">
    <property type="nucleotide sequence ID" value="XM_035445144.1"/>
</dbReference>
<evidence type="ECO:0000313" key="3">
    <source>
        <dbReference type="RefSeq" id="XP_035301035.1"/>
    </source>
</evidence>
<gene>
    <name evidence="3" type="primary">Vamp4</name>
</gene>
<organism evidence="2 3">
    <name type="scientific">Cricetulus griseus</name>
    <name type="common">Chinese hamster</name>
    <name type="synonym">Cricetulus barabensis griseus</name>
    <dbReference type="NCBI Taxonomy" id="10029"/>
    <lineage>
        <taxon>Eukaryota</taxon>
        <taxon>Metazoa</taxon>
        <taxon>Chordata</taxon>
        <taxon>Craniata</taxon>
        <taxon>Vertebrata</taxon>
        <taxon>Euteleostomi</taxon>
        <taxon>Mammalia</taxon>
        <taxon>Eutheria</taxon>
        <taxon>Euarchontoglires</taxon>
        <taxon>Glires</taxon>
        <taxon>Rodentia</taxon>
        <taxon>Myomorpha</taxon>
        <taxon>Muroidea</taxon>
        <taxon>Cricetidae</taxon>
        <taxon>Cricetinae</taxon>
        <taxon>Cricetulus</taxon>
    </lineage>
</organism>
<name>A0A9J7JYJ9_CRIGR</name>
<evidence type="ECO:0000256" key="1">
    <source>
        <dbReference type="SAM" id="MobiDB-lite"/>
    </source>
</evidence>
<reference evidence="2" key="2">
    <citation type="journal article" date="2020" name="Biotechnol. Bioeng.">
        <title>Chromosome-scale scaffolds for the Chinese hamster reference genome assembly to facilitate the study of the CHO epigenome.</title>
        <authorList>
            <person name="Hilliard W."/>
            <person name="MacDonald M."/>
            <person name="Lee K.H."/>
        </authorList>
    </citation>
    <scope>NUCLEOTIDE SEQUENCE [LARGE SCALE GENOMIC DNA]</scope>
    <source>
        <strain evidence="2">17A/GY</strain>
    </source>
</reference>
<keyword evidence="2" id="KW-1185">Reference proteome</keyword>
<protein>
    <submittedName>
        <fullName evidence="3">Vesicle-associated membrane protein 4 isoform X2</fullName>
    </submittedName>
</protein>
<evidence type="ECO:0000313" key="2">
    <source>
        <dbReference type="Proteomes" id="UP001108280"/>
    </source>
</evidence>
<feature type="region of interest" description="Disordered" evidence="1">
    <location>
        <begin position="1"/>
        <end position="78"/>
    </location>
</feature>
<proteinExistence type="predicted"/>
<reference evidence="3" key="3">
    <citation type="submission" date="2025-08" db="UniProtKB">
        <authorList>
            <consortium name="RefSeq"/>
        </authorList>
    </citation>
    <scope>IDENTIFICATION</scope>
    <source>
        <strain evidence="3">17A/GY</strain>
        <tissue evidence="3">Liver</tissue>
    </source>
</reference>
<dbReference type="Proteomes" id="UP001108280">
    <property type="component" value="Chromosome 5"/>
</dbReference>
<dbReference type="GeneID" id="100771557"/>
<accession>A0A9J7JYJ9</accession>
<dbReference type="CTD" id="8674"/>